<gene>
    <name evidence="1" type="primary">Acey_s0843.g2640</name>
    <name evidence="1" type="ORF">Y032_0843g2640</name>
</gene>
<name>A0A016WD27_9BILA</name>
<keyword evidence="2" id="KW-1185">Reference proteome</keyword>
<proteinExistence type="predicted"/>
<protein>
    <submittedName>
        <fullName evidence="1">Uncharacterized protein</fullName>
    </submittedName>
</protein>
<reference evidence="2" key="1">
    <citation type="journal article" date="2015" name="Nat. Genet.">
        <title>The genome and transcriptome of the zoonotic hookworm Ancylostoma ceylanicum identify infection-specific gene families.</title>
        <authorList>
            <person name="Schwarz E.M."/>
            <person name="Hu Y."/>
            <person name="Antoshechkin I."/>
            <person name="Miller M.M."/>
            <person name="Sternberg P.W."/>
            <person name="Aroian R.V."/>
        </authorList>
    </citation>
    <scope>NUCLEOTIDE SEQUENCE</scope>
    <source>
        <strain evidence="2">HY135</strain>
    </source>
</reference>
<dbReference type="Proteomes" id="UP000024635">
    <property type="component" value="Unassembled WGS sequence"/>
</dbReference>
<accession>A0A016WD27</accession>
<dbReference type="AlphaFoldDB" id="A0A016WD27"/>
<evidence type="ECO:0000313" key="1">
    <source>
        <dbReference type="EMBL" id="EYC36913.1"/>
    </source>
</evidence>
<sequence length="139" mass="16343">MPRRKQAECFEGRWWRKMERGSLGRRTNSVEAWRCPNFKLWKTEKDSHLLGGDAKERTIGCSCIVLAIQDADEGDLFRYHEEIIIGHLSYDEAVEARLNIDPDERICIAVFSTQFPRIPDFEMNFQMAYIMACVKCMRF</sequence>
<comment type="caution">
    <text evidence="1">The sequence shown here is derived from an EMBL/GenBank/DDBJ whole genome shotgun (WGS) entry which is preliminary data.</text>
</comment>
<dbReference type="EMBL" id="JARK01000443">
    <property type="protein sequence ID" value="EYC36913.1"/>
    <property type="molecule type" value="Genomic_DNA"/>
</dbReference>
<organism evidence="1 2">
    <name type="scientific">Ancylostoma ceylanicum</name>
    <dbReference type="NCBI Taxonomy" id="53326"/>
    <lineage>
        <taxon>Eukaryota</taxon>
        <taxon>Metazoa</taxon>
        <taxon>Ecdysozoa</taxon>
        <taxon>Nematoda</taxon>
        <taxon>Chromadorea</taxon>
        <taxon>Rhabditida</taxon>
        <taxon>Rhabditina</taxon>
        <taxon>Rhabditomorpha</taxon>
        <taxon>Strongyloidea</taxon>
        <taxon>Ancylostomatidae</taxon>
        <taxon>Ancylostomatinae</taxon>
        <taxon>Ancylostoma</taxon>
    </lineage>
</organism>
<evidence type="ECO:0000313" key="2">
    <source>
        <dbReference type="Proteomes" id="UP000024635"/>
    </source>
</evidence>